<keyword evidence="2" id="KW-1185">Reference proteome</keyword>
<name>A0ACB0I7P4_TRIPR</name>
<evidence type="ECO:0000313" key="1">
    <source>
        <dbReference type="EMBL" id="CAJ2628146.1"/>
    </source>
</evidence>
<reference evidence="1" key="1">
    <citation type="submission" date="2023-10" db="EMBL/GenBank/DDBJ databases">
        <authorList>
            <person name="Rodriguez Cubillos JULIANA M."/>
            <person name="De Vega J."/>
        </authorList>
    </citation>
    <scope>NUCLEOTIDE SEQUENCE</scope>
</reference>
<comment type="caution">
    <text evidence="1">The sequence shown here is derived from an EMBL/GenBank/DDBJ whole genome shotgun (WGS) entry which is preliminary data.</text>
</comment>
<sequence>MVVVVVTGRIVLLIEVTERLLARIVLSRTERVFQKSGSGPKNGEKYGAPFVETEWVENVVEENGEEKYGAPFVEEAEWEKNVVQGQILPLPPVNKEVLKQDLSASDINEWVDSLVAVDDDYVEMFDLDTSVTIGSVVEGQILPLPPDSATFESFVEGQVLPLPPARARDPDFDEWLAVDNEYLDTNGYNAEDSDFDVSAYLTDLGDIKNVDEVINPFVDELCNQVFPNIQSLITHIESHMLQENLALLRLNNINNPHFETQIEQIPNPLQAPPQQPLALPQPSQIMNNVVSHPPHVLQNVMPSAEKNVAEMTLMSPTQDYMEVSQIDGTKPYIDKLDKPINSMFVNPPIVNDDTLDLELKL</sequence>
<dbReference type="Proteomes" id="UP001177021">
    <property type="component" value="Unassembled WGS sequence"/>
</dbReference>
<proteinExistence type="predicted"/>
<dbReference type="EMBL" id="CASHSV030000001">
    <property type="protein sequence ID" value="CAJ2628146.1"/>
    <property type="molecule type" value="Genomic_DNA"/>
</dbReference>
<organism evidence="1 2">
    <name type="scientific">Trifolium pratense</name>
    <name type="common">Red clover</name>
    <dbReference type="NCBI Taxonomy" id="57577"/>
    <lineage>
        <taxon>Eukaryota</taxon>
        <taxon>Viridiplantae</taxon>
        <taxon>Streptophyta</taxon>
        <taxon>Embryophyta</taxon>
        <taxon>Tracheophyta</taxon>
        <taxon>Spermatophyta</taxon>
        <taxon>Magnoliopsida</taxon>
        <taxon>eudicotyledons</taxon>
        <taxon>Gunneridae</taxon>
        <taxon>Pentapetalae</taxon>
        <taxon>rosids</taxon>
        <taxon>fabids</taxon>
        <taxon>Fabales</taxon>
        <taxon>Fabaceae</taxon>
        <taxon>Papilionoideae</taxon>
        <taxon>50 kb inversion clade</taxon>
        <taxon>NPAAA clade</taxon>
        <taxon>Hologalegina</taxon>
        <taxon>IRL clade</taxon>
        <taxon>Trifolieae</taxon>
        <taxon>Trifolium</taxon>
    </lineage>
</organism>
<gene>
    <name evidence="1" type="ORF">MILVUS5_LOCUS448</name>
</gene>
<protein>
    <submittedName>
        <fullName evidence="1">Uncharacterized protein</fullName>
    </submittedName>
</protein>
<accession>A0ACB0I7P4</accession>
<evidence type="ECO:0000313" key="2">
    <source>
        <dbReference type="Proteomes" id="UP001177021"/>
    </source>
</evidence>